<proteinExistence type="predicted"/>
<reference evidence="3 4" key="1">
    <citation type="submission" date="2015-09" db="EMBL/GenBank/DDBJ databases">
        <authorList>
            <consortium name="Pathogen Informatics"/>
        </authorList>
    </citation>
    <scope>NUCLEOTIDE SEQUENCE [LARGE SCALE GENOMIC DNA]</scope>
    <source>
        <strain evidence="3 4">2789STDY5608840</strain>
    </source>
</reference>
<dbReference type="AlphaFoldDB" id="A0A174K732"/>
<dbReference type="Pfam" id="PF13173">
    <property type="entry name" value="AAA_14"/>
    <property type="match status" value="1"/>
</dbReference>
<dbReference type="InterPro" id="IPR027417">
    <property type="entry name" value="P-loop_NTPase"/>
</dbReference>
<dbReference type="PANTHER" id="PTHR33295:SF8">
    <property type="entry name" value="AAA+ ATPASE DOMAIN-CONTAINING PROTEIN"/>
    <property type="match status" value="1"/>
</dbReference>
<dbReference type="InterPro" id="IPR025420">
    <property type="entry name" value="DUF4143"/>
</dbReference>
<accession>A0A174K732</accession>
<gene>
    <name evidence="3" type="ORF">ERS852397_03416</name>
</gene>
<evidence type="ECO:0000313" key="3">
    <source>
        <dbReference type="EMBL" id="CUP06246.1"/>
    </source>
</evidence>
<protein>
    <submittedName>
        <fullName evidence="3">Predicted ATPase (AAA+ superfamily)</fullName>
    </submittedName>
</protein>
<name>A0A174K732_9BACE</name>
<feature type="domain" description="DUF4143" evidence="2">
    <location>
        <begin position="225"/>
        <end position="376"/>
    </location>
</feature>
<sequence>MGKKELLKQLIAGFQALLPIEVCPRELTLPLDSGKIITVPGVRRCGKSSLFLLAINQLIRERIIAKEQILFLNFDDERLHLNADNLDEILQAYRELYPAIPLKDVYMFFDEVQMADDWQPFVRRVYEQECRHIFLTGSNSRMLSSELATSLRGRTLQYEEFPLSFNEFCNFTDINTNYYVPENRAKLVNAFKTYLHGGGFPEVVLAAPLYKDRILQEYFFVMLYKDLVERYEIKNPEPIRYFIKRVMSNLAKPTSINRIYNELKSQGVSIGKNTLYDVIVQTESVYLFFSLTKYEPSLVKESTGDKKYYCIDNGLRSVLLNPHSEDNGKLLENAVFLHLRRNLRIQEELHYYKGKKECDFVVVEYDKVTRLIQVSYQMGDEETRKREVDGLLEAAQATGCRELTIVTMEAEAEWKEQDMSIHVVPAWKWMLS</sequence>
<dbReference type="EMBL" id="CYZH01000027">
    <property type="protein sequence ID" value="CUP06246.1"/>
    <property type="molecule type" value="Genomic_DNA"/>
</dbReference>
<dbReference type="STRING" id="338188.ERS852397_03416"/>
<dbReference type="SUPFAM" id="SSF52540">
    <property type="entry name" value="P-loop containing nucleoside triphosphate hydrolases"/>
    <property type="match status" value="1"/>
</dbReference>
<dbReference type="Pfam" id="PF13635">
    <property type="entry name" value="DUF4143"/>
    <property type="match status" value="1"/>
</dbReference>
<organism evidence="3 4">
    <name type="scientific">Bacteroides finegoldii</name>
    <dbReference type="NCBI Taxonomy" id="338188"/>
    <lineage>
        <taxon>Bacteria</taxon>
        <taxon>Pseudomonadati</taxon>
        <taxon>Bacteroidota</taxon>
        <taxon>Bacteroidia</taxon>
        <taxon>Bacteroidales</taxon>
        <taxon>Bacteroidaceae</taxon>
        <taxon>Bacteroides</taxon>
    </lineage>
</organism>
<dbReference type="Proteomes" id="UP000095517">
    <property type="component" value="Unassembled WGS sequence"/>
</dbReference>
<dbReference type="RefSeq" id="WP_055279750.1">
    <property type="nucleotide sequence ID" value="NZ_CABIXA010000027.1"/>
</dbReference>
<evidence type="ECO:0000259" key="2">
    <source>
        <dbReference type="Pfam" id="PF13635"/>
    </source>
</evidence>
<dbReference type="PANTHER" id="PTHR33295">
    <property type="entry name" value="ATPASE"/>
    <property type="match status" value="1"/>
</dbReference>
<dbReference type="InterPro" id="IPR041682">
    <property type="entry name" value="AAA_14"/>
</dbReference>
<evidence type="ECO:0000313" key="4">
    <source>
        <dbReference type="Proteomes" id="UP000095517"/>
    </source>
</evidence>
<feature type="domain" description="AAA" evidence="1">
    <location>
        <begin position="35"/>
        <end position="169"/>
    </location>
</feature>
<evidence type="ECO:0000259" key="1">
    <source>
        <dbReference type="Pfam" id="PF13173"/>
    </source>
</evidence>